<reference evidence="13" key="1">
    <citation type="journal article" date="2020" name="Fungal Divers.">
        <title>Resolving the Mortierellaceae phylogeny through synthesis of multi-gene phylogenetics and phylogenomics.</title>
        <authorList>
            <person name="Vandepol N."/>
            <person name="Liber J."/>
            <person name="Desiro A."/>
            <person name="Na H."/>
            <person name="Kennedy M."/>
            <person name="Barry K."/>
            <person name="Grigoriev I.V."/>
            <person name="Miller A.N."/>
            <person name="O'Donnell K."/>
            <person name="Stajich J.E."/>
            <person name="Bonito G."/>
        </authorList>
    </citation>
    <scope>NUCLEOTIDE SEQUENCE</scope>
    <source>
        <strain evidence="13">NRRL 6426</strain>
    </source>
</reference>
<accession>A0A9P5R703</accession>
<evidence type="ECO:0000256" key="9">
    <source>
        <dbReference type="ARBA" id="ARBA00023136"/>
    </source>
</evidence>
<keyword evidence="14" id="KW-1185">Reference proteome</keyword>
<evidence type="ECO:0000256" key="2">
    <source>
        <dbReference type="ARBA" id="ARBA00004653"/>
    </source>
</evidence>
<feature type="transmembrane region" description="Helical" evidence="11">
    <location>
        <begin position="20"/>
        <end position="47"/>
    </location>
</feature>
<evidence type="ECO:0000256" key="10">
    <source>
        <dbReference type="SAM" id="MobiDB-lite"/>
    </source>
</evidence>
<evidence type="ECO:0000313" key="14">
    <source>
        <dbReference type="Proteomes" id="UP000748756"/>
    </source>
</evidence>
<dbReference type="InterPro" id="IPR051076">
    <property type="entry name" value="Golgi_membrane_TVP38/TMEM64"/>
</dbReference>
<dbReference type="PANTHER" id="PTHR47549:SF1">
    <property type="entry name" value="GOLGI APPARATUS MEMBRANE PROTEIN TVP38"/>
    <property type="match status" value="1"/>
</dbReference>
<evidence type="ECO:0000256" key="5">
    <source>
        <dbReference type="ARBA" id="ARBA00020673"/>
    </source>
</evidence>
<dbReference type="EMBL" id="JAAAUQ010002464">
    <property type="protein sequence ID" value="KAF9123452.1"/>
    <property type="molecule type" value="Genomic_DNA"/>
</dbReference>
<dbReference type="AlphaFoldDB" id="A0A9P5R703"/>
<keyword evidence="7 11" id="KW-1133">Transmembrane helix</keyword>
<gene>
    <name evidence="13" type="primary">TVP38</name>
    <name evidence="13" type="ORF">BG015_005315</name>
</gene>
<evidence type="ECO:0000256" key="6">
    <source>
        <dbReference type="ARBA" id="ARBA00022692"/>
    </source>
</evidence>
<organism evidence="13 14">
    <name type="scientific">Linnemannia schmuckeri</name>
    <dbReference type="NCBI Taxonomy" id="64567"/>
    <lineage>
        <taxon>Eukaryota</taxon>
        <taxon>Fungi</taxon>
        <taxon>Fungi incertae sedis</taxon>
        <taxon>Mucoromycota</taxon>
        <taxon>Mortierellomycotina</taxon>
        <taxon>Mortierellomycetes</taxon>
        <taxon>Mortierellales</taxon>
        <taxon>Mortierellaceae</taxon>
        <taxon>Linnemannia</taxon>
    </lineage>
</organism>
<sequence>MLVLEPAVSYIRTSNAGIAVLSSIMAATCIFPLLGYGVVSMLCGYIYGIPKGFLPAFVGDIVGASICFWLYRFAFHGYINRKLGHNIEFKEMSKAVSKDGLFILFLIRLSSFPFAVLNAYFGAMTLLPYWKFILATTLSTPRLFIPIFIGHNISSLADPTIVGKDRVLKWGMNILGIIIALAVGWYIYRHTVRRIERINAGLAADESEEGEETVGLGRQQVQQQHQHSSGSNEHTDQGSCDLEEVTPHKYVDVSTGHVTEIDTVPDYSQPRHYASIS</sequence>
<dbReference type="Pfam" id="PF09335">
    <property type="entry name" value="VTT_dom"/>
    <property type="match status" value="1"/>
</dbReference>
<evidence type="ECO:0000256" key="7">
    <source>
        <dbReference type="ARBA" id="ARBA00022989"/>
    </source>
</evidence>
<feature type="transmembrane region" description="Helical" evidence="11">
    <location>
        <begin position="100"/>
        <end position="123"/>
    </location>
</feature>
<evidence type="ECO:0000256" key="8">
    <source>
        <dbReference type="ARBA" id="ARBA00023034"/>
    </source>
</evidence>
<evidence type="ECO:0000256" key="3">
    <source>
        <dbReference type="ARBA" id="ARBA00008640"/>
    </source>
</evidence>
<dbReference type="PANTHER" id="PTHR47549">
    <property type="entry name" value="GOLGI APPARATUS MEMBRANE PROTEIN TVP38-RELATED"/>
    <property type="match status" value="1"/>
</dbReference>
<feature type="transmembrane region" description="Helical" evidence="11">
    <location>
        <begin position="129"/>
        <end position="149"/>
    </location>
</feature>
<dbReference type="GO" id="GO:0000022">
    <property type="term" value="P:mitotic spindle elongation"/>
    <property type="evidence" value="ECO:0007669"/>
    <property type="project" value="TreeGrafter"/>
</dbReference>
<evidence type="ECO:0000259" key="12">
    <source>
        <dbReference type="Pfam" id="PF09335"/>
    </source>
</evidence>
<dbReference type="InterPro" id="IPR032816">
    <property type="entry name" value="VTT_dom"/>
</dbReference>
<feature type="region of interest" description="Disordered" evidence="10">
    <location>
        <begin position="209"/>
        <end position="240"/>
    </location>
</feature>
<dbReference type="GO" id="GO:0016192">
    <property type="term" value="P:vesicle-mediated transport"/>
    <property type="evidence" value="ECO:0007669"/>
    <property type="project" value="TreeGrafter"/>
</dbReference>
<proteinExistence type="inferred from homology"/>
<keyword evidence="9 11" id="KW-0472">Membrane</keyword>
<feature type="transmembrane region" description="Helical" evidence="11">
    <location>
        <begin position="170"/>
        <end position="188"/>
    </location>
</feature>
<evidence type="ECO:0000256" key="1">
    <source>
        <dbReference type="ARBA" id="ARBA00002978"/>
    </source>
</evidence>
<keyword evidence="8" id="KW-0333">Golgi apparatus</keyword>
<dbReference type="Proteomes" id="UP000748756">
    <property type="component" value="Unassembled WGS sequence"/>
</dbReference>
<name>A0A9P5R703_9FUNG</name>
<comment type="function">
    <text evidence="1">Golgi membrane protein involved in vesicular trafficking and spindle migration.</text>
</comment>
<keyword evidence="6 11" id="KW-0812">Transmembrane</keyword>
<comment type="subcellular location">
    <subcellularLocation>
        <location evidence="2">Golgi apparatus membrane</location>
        <topology evidence="2">Multi-pass membrane protein</topology>
    </subcellularLocation>
</comment>
<feature type="domain" description="VTT" evidence="12">
    <location>
        <begin position="37"/>
        <end position="151"/>
    </location>
</feature>
<evidence type="ECO:0000256" key="11">
    <source>
        <dbReference type="SAM" id="Phobius"/>
    </source>
</evidence>
<evidence type="ECO:0000313" key="13">
    <source>
        <dbReference type="EMBL" id="KAF9123452.1"/>
    </source>
</evidence>
<comment type="caution">
    <text evidence="13">The sequence shown here is derived from an EMBL/GenBank/DDBJ whole genome shotgun (WGS) entry which is preliminary data.</text>
</comment>
<comment type="similarity">
    <text evidence="3">Belongs to the TVP38/TMEM64 family.</text>
</comment>
<protein>
    <recommendedName>
        <fullName evidence="4">Golgi apparatus membrane protein TVP38</fullName>
    </recommendedName>
    <alternativeName>
        <fullName evidence="5">Golgi apparatus membrane protein tvp38</fullName>
    </alternativeName>
</protein>
<dbReference type="OrthoDB" id="166803at2759"/>
<feature type="non-terminal residue" evidence="13">
    <location>
        <position position="277"/>
    </location>
</feature>
<dbReference type="GO" id="GO:0000139">
    <property type="term" value="C:Golgi membrane"/>
    <property type="evidence" value="ECO:0007669"/>
    <property type="project" value="UniProtKB-SubCell"/>
</dbReference>
<evidence type="ECO:0000256" key="4">
    <source>
        <dbReference type="ARBA" id="ARBA00013533"/>
    </source>
</evidence>
<feature type="transmembrane region" description="Helical" evidence="11">
    <location>
        <begin position="53"/>
        <end position="79"/>
    </location>
</feature>